<protein>
    <submittedName>
        <fullName evidence="2">PtzQ</fullName>
    </submittedName>
</protein>
<dbReference type="InterPro" id="IPR049489">
    <property type="entry name" value="FabD-like_helical_ins"/>
</dbReference>
<dbReference type="SUPFAM" id="SSF51412">
    <property type="entry name" value="Inosine monophosphate dehydrogenase (IMPDH)"/>
    <property type="match status" value="1"/>
</dbReference>
<organism evidence="2 3">
    <name type="scientific">Candidatus Endolissoclinum faulkneri L2</name>
    <dbReference type="NCBI Taxonomy" id="1193729"/>
    <lineage>
        <taxon>Bacteria</taxon>
        <taxon>Pseudomonadati</taxon>
        <taxon>Pseudomonadota</taxon>
        <taxon>Alphaproteobacteria</taxon>
        <taxon>Rhodospirillales</taxon>
        <taxon>Rhodospirillaceae</taxon>
        <taxon>Candidatus Endolissoclinum</taxon>
    </lineage>
</organism>
<reference evidence="2 3" key="1">
    <citation type="journal article" date="2012" name="Proc. Natl. Acad. Sci. U.S.A.">
        <title>Genome streamlining and chemical defense in a coral reef symbiosis.</title>
        <authorList>
            <person name="Kwan J.C."/>
            <person name="Donia M.S."/>
            <person name="Han A.W."/>
            <person name="Hirose E."/>
            <person name="Haygood M.G."/>
            <person name="Schmidt E.W."/>
        </authorList>
    </citation>
    <scope>NUCLEOTIDE SEQUENCE [LARGE SCALE GENOMIC DNA]</scope>
    <source>
        <strain evidence="2 3">L2</strain>
    </source>
</reference>
<keyword evidence="3" id="KW-1185">Reference proteome</keyword>
<dbReference type="InterPro" id="IPR014179">
    <property type="entry name" value="PfaD-like_TIM-barrel"/>
</dbReference>
<evidence type="ECO:0000313" key="2">
    <source>
        <dbReference type="EMBL" id="AFX98644.1"/>
    </source>
</evidence>
<dbReference type="Gene3D" id="3.20.20.70">
    <property type="entry name" value="Aldolase class I"/>
    <property type="match status" value="2"/>
</dbReference>
<accession>K7YPY9</accession>
<dbReference type="eggNOG" id="COG2070">
    <property type="taxonomic scope" value="Bacteria"/>
</dbReference>
<sequence>MLLSLVSSTKLMKLYIEILDTRHQTLFKYFLNAHHTGGHMSITICPNALGDSNFLADHGVRLAYVVGGMVKAIGSKAIVERMASAKLLSFFGAGGMSASAIEETVSGLAAKLGTELPWGVNFLHNFVLPEAEEVVVDILLNHNVRRVEASAFIIPTPALARWRLLGLSVAPDGAIRRQHQVMAKLSRGEVARSFLAPVEPEIVANLLSRGDINDEQAKLAELVPLCDDIVVEADSGGHTDKRVALALLPAIRRQRDDIVQRFKPASNVRIGLAGGLGSPEAIAAAFMLGADFVMTGSINQATVEAGTSDLAKDMLQKVGPQDCDMAPAGDMFEIGTKIQVLRRGSMFAARGNRLYELYRSLDSLDQIPQRERKEIEEKCMGRSLEEVWKETASYYARVAPNELEEAEVNPKKKMAMVFRWYFIHSNRLTLEGDSSKKSNFQIHCGPAMAACNAWLAGTSIENWRQRHVDDIADKLMTEASSYILHKITTWENNAIVDSSITSPGQQNL</sequence>
<dbReference type="AlphaFoldDB" id="K7YPY9"/>
<proteinExistence type="predicted"/>
<dbReference type="NCBIfam" id="TIGR02814">
    <property type="entry name" value="pfaD_fam"/>
    <property type="match status" value="1"/>
</dbReference>
<dbReference type="EMBL" id="CP003539">
    <property type="protein sequence ID" value="AFX98644.1"/>
    <property type="molecule type" value="Genomic_DNA"/>
</dbReference>
<dbReference type="PATRIC" id="fig|1193729.4.peg.248"/>
<dbReference type="InterPro" id="IPR013785">
    <property type="entry name" value="Aldolase_TIM"/>
</dbReference>
<evidence type="ECO:0000313" key="3">
    <source>
        <dbReference type="Proteomes" id="UP000010077"/>
    </source>
</evidence>
<gene>
    <name evidence="2" type="ORF">A1OE_451</name>
</gene>
<name>K7YPY9_9PROT</name>
<dbReference type="PANTHER" id="PTHR32332">
    <property type="entry name" value="2-NITROPROPANE DIOXYGENASE"/>
    <property type="match status" value="1"/>
</dbReference>
<dbReference type="PANTHER" id="PTHR32332:SF20">
    <property type="entry name" value="2-NITROPROPANE DIOXYGENASE-LIKE PROTEIN"/>
    <property type="match status" value="1"/>
</dbReference>
<dbReference type="KEGG" id="thal:A1OE_451"/>
<dbReference type="HOGENOM" id="CLU_040029_0_0_5"/>
<feature type="domain" description="[Acyl-carrier-protein] S-malonyltransferase-like inserted helical" evidence="1">
    <location>
        <begin position="362"/>
        <end position="440"/>
    </location>
</feature>
<evidence type="ECO:0000259" key="1">
    <source>
        <dbReference type="Pfam" id="PF21607"/>
    </source>
</evidence>
<dbReference type="Proteomes" id="UP000010077">
    <property type="component" value="Chromosome"/>
</dbReference>
<dbReference type="Pfam" id="PF21607">
    <property type="entry name" value="FabD_helical_ins"/>
    <property type="match status" value="1"/>
</dbReference>
<dbReference type="STRING" id="1193729.A1OE_451"/>